<feature type="domain" description="Amidase" evidence="11">
    <location>
        <begin position="25"/>
        <end position="471"/>
    </location>
</feature>
<dbReference type="PANTHER" id="PTHR11895:SF151">
    <property type="entry name" value="GLUTAMYL-TRNA(GLN) AMIDOTRANSFERASE SUBUNIT A"/>
    <property type="match status" value="1"/>
</dbReference>
<evidence type="ECO:0000256" key="4">
    <source>
        <dbReference type="ARBA" id="ARBA00014428"/>
    </source>
</evidence>
<feature type="active site" description="Charge relay system" evidence="10">
    <location>
        <position position="80"/>
    </location>
</feature>
<dbReference type="PROSITE" id="PS00571">
    <property type="entry name" value="AMIDASES"/>
    <property type="match status" value="1"/>
</dbReference>
<dbReference type="PIRSF" id="PIRSF001221">
    <property type="entry name" value="Amidase_fungi"/>
    <property type="match status" value="1"/>
</dbReference>
<gene>
    <name evidence="10 12" type="primary">gatA</name>
    <name evidence="12" type="ORF">HYZ11_10120</name>
</gene>
<sequence>MNEIVSLTLHDLGGKLRARELSAEEAARAYLARVAETEERVHAYLSVLEEEALEAARAADSRLKAGERGSPLLGVPVAVKDLLCMKGTRTTCGSRILERFTAPYDATAVARLKAAGAVILGKLNMDEFAMGSSTERSAYGPTRNPWNLETTPGGSSGGSAAAVAARSAAAALGSDTGGSIRQPAACCGVVGMKPTYGRVSRYGLVAFASSLDQIGPFARTVRDCALMLAAVSGHDPRDSTSATEPVPDYAAELDSGAKGMRIGIPKEYFIEGMDGEVEASVREAIRVMEGLGARIEEVSLPHTEYALPVYYILAPAEASSNLARYDGVRYGLREEGDSEFGPLFGMYAASRQAGFGEEVKRRIMLGTYALSSGYYDAYYTKAQRVRTLVSRDFREAFKKVDVILSATAPTPAFRLGERMDDPIAMYLSDILTIPCNLAGLPGISVPCGLTSGKLPIGLQFVGRPFGEGEVLRAAAAFEGATAHHRALPPL</sequence>
<evidence type="ECO:0000256" key="5">
    <source>
        <dbReference type="ARBA" id="ARBA00022598"/>
    </source>
</evidence>
<dbReference type="GO" id="GO:0005524">
    <property type="term" value="F:ATP binding"/>
    <property type="evidence" value="ECO:0007669"/>
    <property type="project" value="UniProtKB-KW"/>
</dbReference>
<evidence type="ECO:0000256" key="10">
    <source>
        <dbReference type="HAMAP-Rule" id="MF_00120"/>
    </source>
</evidence>
<dbReference type="Gene3D" id="3.90.1300.10">
    <property type="entry name" value="Amidase signature (AS) domain"/>
    <property type="match status" value="1"/>
</dbReference>
<comment type="catalytic activity">
    <reaction evidence="9 10">
        <text>L-glutamyl-tRNA(Gln) + L-glutamine + ATP + H2O = L-glutaminyl-tRNA(Gln) + L-glutamate + ADP + phosphate + H(+)</text>
        <dbReference type="Rhea" id="RHEA:17521"/>
        <dbReference type="Rhea" id="RHEA-COMP:9681"/>
        <dbReference type="Rhea" id="RHEA-COMP:9684"/>
        <dbReference type="ChEBI" id="CHEBI:15377"/>
        <dbReference type="ChEBI" id="CHEBI:15378"/>
        <dbReference type="ChEBI" id="CHEBI:29985"/>
        <dbReference type="ChEBI" id="CHEBI:30616"/>
        <dbReference type="ChEBI" id="CHEBI:43474"/>
        <dbReference type="ChEBI" id="CHEBI:58359"/>
        <dbReference type="ChEBI" id="CHEBI:78520"/>
        <dbReference type="ChEBI" id="CHEBI:78521"/>
        <dbReference type="ChEBI" id="CHEBI:456216"/>
        <dbReference type="EC" id="6.3.5.7"/>
    </reaction>
</comment>
<dbReference type="SUPFAM" id="SSF75304">
    <property type="entry name" value="Amidase signature (AS) enzymes"/>
    <property type="match status" value="1"/>
</dbReference>
<dbReference type="GO" id="GO:0050567">
    <property type="term" value="F:glutaminyl-tRNA synthase (glutamine-hydrolyzing) activity"/>
    <property type="evidence" value="ECO:0007669"/>
    <property type="project" value="UniProtKB-UniRule"/>
</dbReference>
<dbReference type="HAMAP" id="MF_00120">
    <property type="entry name" value="GatA"/>
    <property type="match status" value="1"/>
</dbReference>
<dbReference type="PANTHER" id="PTHR11895">
    <property type="entry name" value="TRANSAMIDASE"/>
    <property type="match status" value="1"/>
</dbReference>
<comment type="subunit">
    <text evidence="2 10">Heterotrimer of A, B and C subunits.</text>
</comment>
<dbReference type="NCBIfam" id="TIGR00132">
    <property type="entry name" value="gatA"/>
    <property type="match status" value="1"/>
</dbReference>
<comment type="similarity">
    <text evidence="1 10">Belongs to the amidase family. GatA subfamily.</text>
</comment>
<evidence type="ECO:0000256" key="6">
    <source>
        <dbReference type="ARBA" id="ARBA00022741"/>
    </source>
</evidence>
<evidence type="ECO:0000256" key="3">
    <source>
        <dbReference type="ARBA" id="ARBA00012739"/>
    </source>
</evidence>
<dbReference type="AlphaFoldDB" id="A0A932HYA8"/>
<dbReference type="Pfam" id="PF01425">
    <property type="entry name" value="Amidase"/>
    <property type="match status" value="1"/>
</dbReference>
<evidence type="ECO:0000256" key="2">
    <source>
        <dbReference type="ARBA" id="ARBA00011123"/>
    </source>
</evidence>
<evidence type="ECO:0000259" key="11">
    <source>
        <dbReference type="Pfam" id="PF01425"/>
    </source>
</evidence>
<evidence type="ECO:0000256" key="8">
    <source>
        <dbReference type="ARBA" id="ARBA00022917"/>
    </source>
</evidence>
<evidence type="ECO:0000313" key="13">
    <source>
        <dbReference type="Proteomes" id="UP000782312"/>
    </source>
</evidence>
<dbReference type="InterPro" id="IPR023631">
    <property type="entry name" value="Amidase_dom"/>
</dbReference>
<dbReference type="InterPro" id="IPR004412">
    <property type="entry name" value="GatA"/>
</dbReference>
<dbReference type="GO" id="GO:0030956">
    <property type="term" value="C:glutamyl-tRNA(Gln) amidotransferase complex"/>
    <property type="evidence" value="ECO:0007669"/>
    <property type="project" value="InterPro"/>
</dbReference>
<dbReference type="InterPro" id="IPR036928">
    <property type="entry name" value="AS_sf"/>
</dbReference>
<comment type="caution">
    <text evidence="12">The sequence shown here is derived from an EMBL/GenBank/DDBJ whole genome shotgun (WGS) entry which is preliminary data.</text>
</comment>
<evidence type="ECO:0000256" key="7">
    <source>
        <dbReference type="ARBA" id="ARBA00022840"/>
    </source>
</evidence>
<evidence type="ECO:0000313" key="12">
    <source>
        <dbReference type="EMBL" id="MBI3127949.1"/>
    </source>
</evidence>
<comment type="function">
    <text evidence="10">Allows the formation of correctly charged Gln-tRNA(Gln) through the transamidation of misacylated Glu-tRNA(Gln) in organisms which lack glutaminyl-tRNA synthetase. The reaction takes place in the presence of glutamine and ATP through an activated gamma-phospho-Glu-tRNA(Gln).</text>
</comment>
<organism evidence="12 13">
    <name type="scientific">Tectimicrobiota bacterium</name>
    <dbReference type="NCBI Taxonomy" id="2528274"/>
    <lineage>
        <taxon>Bacteria</taxon>
        <taxon>Pseudomonadati</taxon>
        <taxon>Nitrospinota/Tectimicrobiota group</taxon>
        <taxon>Candidatus Tectimicrobiota</taxon>
    </lineage>
</organism>
<dbReference type="InterPro" id="IPR020556">
    <property type="entry name" value="Amidase_CS"/>
</dbReference>
<keyword evidence="8 10" id="KW-0648">Protein biosynthesis</keyword>
<keyword evidence="7 10" id="KW-0067">ATP-binding</keyword>
<protein>
    <recommendedName>
        <fullName evidence="4 10">Glutamyl-tRNA(Gln) amidotransferase subunit A</fullName>
        <shortName evidence="10">Glu-ADT subunit A</shortName>
        <ecNumber evidence="3 10">6.3.5.7</ecNumber>
    </recommendedName>
</protein>
<proteinExistence type="inferred from homology"/>
<evidence type="ECO:0000256" key="9">
    <source>
        <dbReference type="ARBA" id="ARBA00047407"/>
    </source>
</evidence>
<feature type="active site" description="Charge relay system" evidence="10">
    <location>
        <position position="155"/>
    </location>
</feature>
<dbReference type="InterPro" id="IPR000120">
    <property type="entry name" value="Amidase"/>
</dbReference>
<keyword evidence="6 10" id="KW-0547">Nucleotide-binding</keyword>
<evidence type="ECO:0000256" key="1">
    <source>
        <dbReference type="ARBA" id="ARBA00008069"/>
    </source>
</evidence>
<reference evidence="12" key="1">
    <citation type="submission" date="2020-07" db="EMBL/GenBank/DDBJ databases">
        <title>Huge and variable diversity of episymbiotic CPR bacteria and DPANN archaea in groundwater ecosystems.</title>
        <authorList>
            <person name="He C.Y."/>
            <person name="Keren R."/>
            <person name="Whittaker M."/>
            <person name="Farag I.F."/>
            <person name="Doudna J."/>
            <person name="Cate J.H.D."/>
            <person name="Banfield J.F."/>
        </authorList>
    </citation>
    <scope>NUCLEOTIDE SEQUENCE</scope>
    <source>
        <strain evidence="12">NC_groundwater_763_Ag_S-0.2um_68_21</strain>
    </source>
</reference>
<dbReference type="EMBL" id="JACPUR010000021">
    <property type="protein sequence ID" value="MBI3127949.1"/>
    <property type="molecule type" value="Genomic_DNA"/>
</dbReference>
<dbReference type="EC" id="6.3.5.7" evidence="3 10"/>
<accession>A0A932HYA8</accession>
<dbReference type="Proteomes" id="UP000782312">
    <property type="component" value="Unassembled WGS sequence"/>
</dbReference>
<feature type="active site" description="Acyl-ester intermediate" evidence="10">
    <location>
        <position position="179"/>
    </location>
</feature>
<dbReference type="GO" id="GO:0006412">
    <property type="term" value="P:translation"/>
    <property type="evidence" value="ECO:0007669"/>
    <property type="project" value="UniProtKB-UniRule"/>
</dbReference>
<keyword evidence="5 10" id="KW-0436">Ligase</keyword>
<name>A0A932HYA8_UNCTE</name>